<proteinExistence type="predicted"/>
<dbReference type="AlphaFoldDB" id="A0A1F6LK88"/>
<evidence type="ECO:0000313" key="3">
    <source>
        <dbReference type="Proteomes" id="UP000177067"/>
    </source>
</evidence>
<dbReference type="Proteomes" id="UP000177067">
    <property type="component" value="Unassembled WGS sequence"/>
</dbReference>
<reference evidence="2 3" key="1">
    <citation type="journal article" date="2016" name="Nat. Commun.">
        <title>Thousands of microbial genomes shed light on interconnected biogeochemical processes in an aquifer system.</title>
        <authorList>
            <person name="Anantharaman K."/>
            <person name="Brown C.T."/>
            <person name="Hug L.A."/>
            <person name="Sharon I."/>
            <person name="Castelle C.J."/>
            <person name="Probst A.J."/>
            <person name="Thomas B.C."/>
            <person name="Singh A."/>
            <person name="Wilkins M.J."/>
            <person name="Karaoz U."/>
            <person name="Brodie E.L."/>
            <person name="Williams K.H."/>
            <person name="Hubbard S.S."/>
            <person name="Banfield J.F."/>
        </authorList>
    </citation>
    <scope>NUCLEOTIDE SEQUENCE [LARGE SCALE GENOMIC DNA]</scope>
</reference>
<sequence>MLDIIFFIKFYYMEHNIQDVFIAIQEKKAELKDLKSVCKQIQDNSAEFKEIEEKMKVLREKRKSVLSAIQSQCANEVTKIEDLKIDIESDQEMLNDIAMLKYTKGEPIEIKDKYDNEYEPVFSVKFKKSN</sequence>
<organism evidence="2 3">
    <name type="scientific">Candidatus Magasanikbacteria bacterium RIFCSPHIGHO2_01_FULL_33_34</name>
    <dbReference type="NCBI Taxonomy" id="1798671"/>
    <lineage>
        <taxon>Bacteria</taxon>
        <taxon>Candidatus Magasanikiibacteriota</taxon>
    </lineage>
</organism>
<evidence type="ECO:0000313" key="2">
    <source>
        <dbReference type="EMBL" id="OGH59801.1"/>
    </source>
</evidence>
<comment type="caution">
    <text evidence="2">The sequence shown here is derived from an EMBL/GenBank/DDBJ whole genome shotgun (WGS) entry which is preliminary data.</text>
</comment>
<feature type="coiled-coil region" evidence="1">
    <location>
        <begin position="24"/>
        <end position="68"/>
    </location>
</feature>
<accession>A0A1F6LK88</accession>
<keyword evidence="1" id="KW-0175">Coiled coil</keyword>
<gene>
    <name evidence="2" type="ORF">A2725_02170</name>
</gene>
<name>A0A1F6LK88_9BACT</name>
<dbReference type="EMBL" id="MFPS01000006">
    <property type="protein sequence ID" value="OGH59801.1"/>
    <property type="molecule type" value="Genomic_DNA"/>
</dbReference>
<evidence type="ECO:0000256" key="1">
    <source>
        <dbReference type="SAM" id="Coils"/>
    </source>
</evidence>
<protein>
    <submittedName>
        <fullName evidence="2">Uncharacterized protein</fullName>
    </submittedName>
</protein>